<evidence type="ECO:0000256" key="3">
    <source>
        <dbReference type="ARBA" id="ARBA00022795"/>
    </source>
</evidence>
<keyword evidence="5" id="KW-0966">Cell projection</keyword>
<dbReference type="InterPro" id="IPR007809">
    <property type="entry name" value="FlgN-like"/>
</dbReference>
<dbReference type="GO" id="GO:0044780">
    <property type="term" value="P:bacterial-type flagellum assembly"/>
    <property type="evidence" value="ECO:0007669"/>
    <property type="project" value="InterPro"/>
</dbReference>
<sequence length="149" mass="16050">MSKLLHHELEAALAAVVEDLHRSVTELTAALAAEREALVGADAAALDRAGARKQALMQQLEQLDAERVQLLKVEPSAAAQVEPRWREVLELLRSCHETNQRNGSLVNQRLAQVREALAVLSGQGGDARGLYGPGGEVRTALRSHHLASA</sequence>
<comment type="similarity">
    <text evidence="2">Belongs to the FlgN family.</text>
</comment>
<evidence type="ECO:0000313" key="5">
    <source>
        <dbReference type="EMBL" id="SEJ07698.1"/>
    </source>
</evidence>
<comment type="function">
    <text evidence="1">Required for the efficient initiation of filament assembly.</text>
</comment>
<protein>
    <submittedName>
        <fullName evidence="5">Flagella synthesis protein FlgN</fullName>
    </submittedName>
</protein>
<dbReference type="EMBL" id="FNYC01000004">
    <property type="protein sequence ID" value="SEJ07698.1"/>
    <property type="molecule type" value="Genomic_DNA"/>
</dbReference>
<dbReference type="RefSeq" id="WP_091339318.1">
    <property type="nucleotide sequence ID" value="NZ_FNYC01000004.1"/>
</dbReference>
<feature type="coiled-coil region" evidence="4">
    <location>
        <begin position="46"/>
        <end position="73"/>
    </location>
</feature>
<keyword evidence="4" id="KW-0175">Coiled coil</keyword>
<keyword evidence="5" id="KW-0969">Cilium</keyword>
<gene>
    <name evidence="5" type="ORF">SAMN04487997_2432</name>
</gene>
<dbReference type="Pfam" id="PF05130">
    <property type="entry name" value="FlgN"/>
    <property type="match status" value="1"/>
</dbReference>
<keyword evidence="5" id="KW-0282">Flagellum</keyword>
<name>A0A1H6VSP9_9GAMM</name>
<keyword evidence="3" id="KW-1005">Bacterial flagellum biogenesis</keyword>
<dbReference type="Gene3D" id="1.20.58.300">
    <property type="entry name" value="FlgN-like"/>
    <property type="match status" value="1"/>
</dbReference>
<organism evidence="5 6">
    <name type="scientific">Frateuria terrea</name>
    <dbReference type="NCBI Taxonomy" id="529704"/>
    <lineage>
        <taxon>Bacteria</taxon>
        <taxon>Pseudomonadati</taxon>
        <taxon>Pseudomonadota</taxon>
        <taxon>Gammaproteobacteria</taxon>
        <taxon>Lysobacterales</taxon>
        <taxon>Rhodanobacteraceae</taxon>
        <taxon>Frateuria</taxon>
    </lineage>
</organism>
<dbReference type="SUPFAM" id="SSF140566">
    <property type="entry name" value="FlgN-like"/>
    <property type="match status" value="1"/>
</dbReference>
<reference evidence="5 6" key="1">
    <citation type="submission" date="2016-10" db="EMBL/GenBank/DDBJ databases">
        <authorList>
            <person name="de Groot N.N."/>
        </authorList>
    </citation>
    <scope>NUCLEOTIDE SEQUENCE [LARGE SCALE GENOMIC DNA]</scope>
    <source>
        <strain evidence="5 6">DSM 26515</strain>
    </source>
</reference>
<keyword evidence="6" id="KW-1185">Reference proteome</keyword>
<evidence type="ECO:0000313" key="6">
    <source>
        <dbReference type="Proteomes" id="UP000199420"/>
    </source>
</evidence>
<accession>A0A1H6VSP9</accession>
<dbReference type="Proteomes" id="UP000199420">
    <property type="component" value="Unassembled WGS sequence"/>
</dbReference>
<dbReference type="InterPro" id="IPR036679">
    <property type="entry name" value="FlgN-like_sf"/>
</dbReference>
<dbReference type="AlphaFoldDB" id="A0A1H6VSP9"/>
<evidence type="ECO:0000256" key="1">
    <source>
        <dbReference type="ARBA" id="ARBA00002397"/>
    </source>
</evidence>
<dbReference type="OrthoDB" id="5950635at2"/>
<proteinExistence type="inferred from homology"/>
<evidence type="ECO:0000256" key="2">
    <source>
        <dbReference type="ARBA" id="ARBA00007703"/>
    </source>
</evidence>
<dbReference type="STRING" id="529704.SAMN02927913_3221"/>
<evidence type="ECO:0000256" key="4">
    <source>
        <dbReference type="SAM" id="Coils"/>
    </source>
</evidence>